<reference evidence="1 2" key="1">
    <citation type="submission" date="2019-03" db="EMBL/GenBank/DDBJ databases">
        <title>Sapientia aquatica gen. nov., sp. nov., isolated from a crater lake.</title>
        <authorList>
            <person name="Felfoldi T."/>
            <person name="Szabo A."/>
            <person name="Toth E."/>
            <person name="Schumann P."/>
            <person name="Keki Z."/>
            <person name="Marialigeti K."/>
            <person name="Mathe I."/>
        </authorList>
    </citation>
    <scope>NUCLEOTIDE SEQUENCE [LARGE SCALE GENOMIC DNA]</scope>
    <source>
        <strain evidence="1 2">SA-152</strain>
    </source>
</reference>
<protein>
    <submittedName>
        <fullName evidence="1">Uncharacterized protein</fullName>
    </submittedName>
</protein>
<evidence type="ECO:0000313" key="1">
    <source>
        <dbReference type="EMBL" id="TDK64555.1"/>
    </source>
</evidence>
<gene>
    <name evidence="1" type="ORF">E2I14_14045</name>
</gene>
<organism evidence="1 2">
    <name type="scientific">Sapientia aquatica</name>
    <dbReference type="NCBI Taxonomy" id="1549640"/>
    <lineage>
        <taxon>Bacteria</taxon>
        <taxon>Pseudomonadati</taxon>
        <taxon>Pseudomonadota</taxon>
        <taxon>Betaproteobacteria</taxon>
        <taxon>Burkholderiales</taxon>
        <taxon>Oxalobacteraceae</taxon>
        <taxon>Sapientia</taxon>
    </lineage>
</organism>
<name>A0A4R5VYI2_9BURK</name>
<proteinExistence type="predicted"/>
<dbReference type="AlphaFoldDB" id="A0A4R5VYI2"/>
<sequence length="262" mass="29783">MPTTNVTIRIGQQGADLAKMYPNDLIVNDKNVHGEVVFYDFNWSVKGPYGNVTVDNGPYTFTIPTVTYIIGTAVPGDWPAEGIEGYNISILFGPSGTYSHQQAQNAFFALLNTIQTAGWKREIGTVFPRLAGRDALVYSQLVEGLYSNDATYVPTFEEWMQLKDGTCWNFYANGVYLSLLFRRDSTQMDPNKPGAYFVTMTLQSRNGFERQHFKPGSEERMNWTTLYPSIRQNRKSKRAAKEAQLATEKKYRIDTTYRDPDE</sequence>
<accession>A0A4R5VYI2</accession>
<dbReference type="RefSeq" id="WP_133329597.1">
    <property type="nucleotide sequence ID" value="NZ_SMYL01000007.1"/>
</dbReference>
<evidence type="ECO:0000313" key="2">
    <source>
        <dbReference type="Proteomes" id="UP000294829"/>
    </source>
</evidence>
<comment type="caution">
    <text evidence="1">The sequence shown here is derived from an EMBL/GenBank/DDBJ whole genome shotgun (WGS) entry which is preliminary data.</text>
</comment>
<keyword evidence="2" id="KW-1185">Reference proteome</keyword>
<dbReference type="Proteomes" id="UP000294829">
    <property type="component" value="Unassembled WGS sequence"/>
</dbReference>
<dbReference type="EMBL" id="SMYL01000007">
    <property type="protein sequence ID" value="TDK64555.1"/>
    <property type="molecule type" value="Genomic_DNA"/>
</dbReference>
<dbReference type="OrthoDB" id="9008569at2"/>